<organism evidence="8 9">
    <name type="scientific">Nelumbo nucifera</name>
    <name type="common">Sacred lotus</name>
    <dbReference type="NCBI Taxonomy" id="4432"/>
    <lineage>
        <taxon>Eukaryota</taxon>
        <taxon>Viridiplantae</taxon>
        <taxon>Streptophyta</taxon>
        <taxon>Embryophyta</taxon>
        <taxon>Tracheophyta</taxon>
        <taxon>Spermatophyta</taxon>
        <taxon>Magnoliopsida</taxon>
        <taxon>Proteales</taxon>
        <taxon>Nelumbonaceae</taxon>
        <taxon>Nelumbo</taxon>
    </lineage>
</organism>
<dbReference type="Gene3D" id="3.40.50.12780">
    <property type="entry name" value="N-terminal domain of ligase-like"/>
    <property type="match status" value="1"/>
</dbReference>
<dbReference type="GO" id="GO:0016405">
    <property type="term" value="F:CoA-ligase activity"/>
    <property type="evidence" value="ECO:0000318"/>
    <property type="project" value="GO_Central"/>
</dbReference>
<dbReference type="Pfam" id="PF13193">
    <property type="entry name" value="AMP-binding_C"/>
    <property type="match status" value="1"/>
</dbReference>
<keyword evidence="5" id="KW-0472">Membrane</keyword>
<dbReference type="AlphaFoldDB" id="A0A1U7Z787"/>
<dbReference type="Proteomes" id="UP000189703">
    <property type="component" value="Unplaced"/>
</dbReference>
<dbReference type="OrthoDB" id="10253869at2759"/>
<evidence type="ECO:0000256" key="4">
    <source>
        <dbReference type="ARBA" id="ARBA00022840"/>
    </source>
</evidence>
<dbReference type="Pfam" id="PF00501">
    <property type="entry name" value="AMP-binding"/>
    <property type="match status" value="1"/>
</dbReference>
<dbReference type="InterPro" id="IPR020845">
    <property type="entry name" value="AMP-binding_CS"/>
</dbReference>
<dbReference type="eggNOG" id="KOG1176">
    <property type="taxonomic scope" value="Eukaryota"/>
</dbReference>
<dbReference type="KEGG" id="nnu:104587082"/>
<dbReference type="GO" id="GO:0005524">
    <property type="term" value="F:ATP binding"/>
    <property type="evidence" value="ECO:0007669"/>
    <property type="project" value="UniProtKB-KW"/>
</dbReference>
<dbReference type="PROSITE" id="PS00455">
    <property type="entry name" value="AMP_BINDING"/>
    <property type="match status" value="1"/>
</dbReference>
<evidence type="ECO:0000256" key="2">
    <source>
        <dbReference type="ARBA" id="ARBA00022598"/>
    </source>
</evidence>
<dbReference type="InterPro" id="IPR045851">
    <property type="entry name" value="AMP-bd_C_sf"/>
</dbReference>
<keyword evidence="5" id="KW-0812">Transmembrane</keyword>
<dbReference type="GO" id="GO:0005777">
    <property type="term" value="C:peroxisome"/>
    <property type="evidence" value="ECO:0000318"/>
    <property type="project" value="GO_Central"/>
</dbReference>
<evidence type="ECO:0000256" key="1">
    <source>
        <dbReference type="ARBA" id="ARBA00006432"/>
    </source>
</evidence>
<evidence type="ECO:0000259" key="7">
    <source>
        <dbReference type="Pfam" id="PF13193"/>
    </source>
</evidence>
<name>A0A1U7Z787_NELNU</name>
<dbReference type="STRING" id="4432.A0A1U7Z787"/>
<dbReference type="RefSeq" id="XP_019051514.1">
    <property type="nucleotide sequence ID" value="XM_019195969.1"/>
</dbReference>
<dbReference type="InterPro" id="IPR042099">
    <property type="entry name" value="ANL_N_sf"/>
</dbReference>
<evidence type="ECO:0000313" key="10">
    <source>
        <dbReference type="RefSeq" id="XP_019051514.1"/>
    </source>
</evidence>
<reference evidence="9 10" key="1">
    <citation type="submission" date="2025-04" db="UniProtKB">
        <authorList>
            <consortium name="RefSeq"/>
        </authorList>
    </citation>
    <scope>IDENTIFICATION</scope>
</reference>
<dbReference type="FunFam" id="3.40.50.12780:FF:000003">
    <property type="entry name" value="Long-chain-fatty-acid--CoA ligase FadD"/>
    <property type="match status" value="1"/>
</dbReference>
<feature type="domain" description="AMP-binding enzyme C-terminal" evidence="7">
    <location>
        <begin position="471"/>
        <end position="546"/>
    </location>
</feature>
<comment type="similarity">
    <text evidence="1">Belongs to the ATP-dependent AMP-binding enzyme family.</text>
</comment>
<keyword evidence="2" id="KW-0436">Ligase</keyword>
<evidence type="ECO:0000256" key="5">
    <source>
        <dbReference type="SAM" id="Phobius"/>
    </source>
</evidence>
<gene>
    <name evidence="9 10" type="primary">LOC104587082</name>
</gene>
<dbReference type="SUPFAM" id="SSF56801">
    <property type="entry name" value="Acetyl-CoA synthetase-like"/>
    <property type="match status" value="1"/>
</dbReference>
<dbReference type="InterPro" id="IPR025110">
    <property type="entry name" value="AMP-bd_C"/>
</dbReference>
<feature type="transmembrane region" description="Helical" evidence="5">
    <location>
        <begin position="257"/>
        <end position="279"/>
    </location>
</feature>
<dbReference type="FunFam" id="3.30.300.30:FF:000007">
    <property type="entry name" value="4-coumarate--CoA ligase 2"/>
    <property type="match status" value="1"/>
</dbReference>
<dbReference type="PANTHER" id="PTHR24096">
    <property type="entry name" value="LONG-CHAIN-FATTY-ACID--COA LIGASE"/>
    <property type="match status" value="1"/>
</dbReference>
<protein>
    <submittedName>
        <fullName evidence="9 10">4-coumarate--CoA ligase-like 5</fullName>
    </submittedName>
</protein>
<dbReference type="RefSeq" id="XP_010242836.1">
    <property type="nucleotide sequence ID" value="XM_010244534.2"/>
</dbReference>
<dbReference type="GeneID" id="104587082"/>
<dbReference type="OMA" id="IPINPIY"/>
<feature type="transmembrane region" description="Helical" evidence="5">
    <location>
        <begin position="88"/>
        <end position="113"/>
    </location>
</feature>
<keyword evidence="4" id="KW-0067">ATP-binding</keyword>
<dbReference type="Gene3D" id="3.30.300.30">
    <property type="match status" value="1"/>
</dbReference>
<keyword evidence="3" id="KW-0547">Nucleotide-binding</keyword>
<sequence length="560" mass="60972">MAQNNMSIDSRSGFSRSNSVFYSKRQPIALPSNESLDITTFISSRAHHGKIAFVDASTGRHLTFSEVWRAVDSVATCLSDLGIRKGHVVLLLSPNSIFFPVICLSVMSLGAIITTTNPLNTTQEIRKQIADSKPVLAFTTHSLLPKFAGMDLPIVLIGEGHDSETGRGANVSRIKIVSSLENMMKKEPNDSRVKDRVCQDDTATLLYSSGTTGASKGVVSSHRNLIAMVQTILGRFKLEEADSRGGPHTFVCTVPMFHIYGLAAFATGLLASGSTIVVLSKFDMHEMLSAISRYRVTYLPLVPPILVALINNADVIRAKYDIGTLQSVLSGGAPLSKEVIEGFLEKYPTVKILQGYGLTETAGIGASTDTVEESRRYGTAGLLSPNMEAKIIDPETGEALPVNRTGELWLRGPSVMKGYFSNPEATTSTLNSEGWLRTGDVCYIDEDGYIFIVDRLKELIKYKGYQVPPAELEALLLCHPEVADVAVIPFPDKEVGQIPMAYVVRKAGSDLSDSNVMDFVARQVAPYKRIRRVAFVNAIPKNPSGKILRKDLIKLATSKL</sequence>
<dbReference type="CDD" id="cd05904">
    <property type="entry name" value="4CL"/>
    <property type="match status" value="1"/>
</dbReference>
<feature type="domain" description="AMP-dependent synthetase/ligase" evidence="6">
    <location>
        <begin position="45"/>
        <end position="420"/>
    </location>
</feature>
<evidence type="ECO:0000259" key="6">
    <source>
        <dbReference type="Pfam" id="PF00501"/>
    </source>
</evidence>
<evidence type="ECO:0000256" key="3">
    <source>
        <dbReference type="ARBA" id="ARBA00022741"/>
    </source>
</evidence>
<keyword evidence="5" id="KW-1133">Transmembrane helix</keyword>
<proteinExistence type="inferred from homology"/>
<dbReference type="InterPro" id="IPR000873">
    <property type="entry name" value="AMP-dep_synth/lig_dom"/>
</dbReference>
<keyword evidence="8" id="KW-1185">Reference proteome</keyword>
<dbReference type="PANTHER" id="PTHR24096:SF413">
    <property type="entry name" value="PEROXISOMAL OPC-8:0-COA LIGASE 1"/>
    <property type="match status" value="1"/>
</dbReference>
<evidence type="ECO:0000313" key="9">
    <source>
        <dbReference type="RefSeq" id="XP_010242836.1"/>
    </source>
</evidence>
<accession>A0A1U7Z787</accession>
<evidence type="ECO:0000313" key="8">
    <source>
        <dbReference type="Proteomes" id="UP000189703"/>
    </source>
</evidence>